<accession>A0A6C0EX85</accession>
<dbReference type="EMBL" id="MN738963">
    <property type="protein sequence ID" value="QHT33321.1"/>
    <property type="molecule type" value="Genomic_DNA"/>
</dbReference>
<reference evidence="1" key="1">
    <citation type="journal article" date="2020" name="Nature">
        <title>Giant virus diversity and host interactions through global metagenomics.</title>
        <authorList>
            <person name="Schulz F."/>
            <person name="Roux S."/>
            <person name="Paez-Espino D."/>
            <person name="Jungbluth S."/>
            <person name="Walsh D.A."/>
            <person name="Denef V.J."/>
            <person name="McMahon K.D."/>
            <person name="Konstantinidis K.T."/>
            <person name="Eloe-Fadrosh E.A."/>
            <person name="Kyrpides N.C."/>
            <person name="Woyke T."/>
        </authorList>
    </citation>
    <scope>NUCLEOTIDE SEQUENCE</scope>
    <source>
        <strain evidence="1">GVMAG-M-3300009161-34</strain>
    </source>
</reference>
<protein>
    <submittedName>
        <fullName evidence="1">Uncharacterized protein</fullName>
    </submittedName>
</protein>
<organism evidence="1">
    <name type="scientific">viral metagenome</name>
    <dbReference type="NCBI Taxonomy" id="1070528"/>
    <lineage>
        <taxon>unclassified sequences</taxon>
        <taxon>metagenomes</taxon>
        <taxon>organismal metagenomes</taxon>
    </lineage>
</organism>
<name>A0A6C0EX85_9ZZZZ</name>
<sequence length="361" mass="42355">MDSEFQINDIRTVGEFKGESFSKYKKTDVRKELLNCLLNSKIEPACNWAAELICAGQFLDLWDIILTFLGKHIHLANPKLAIYLEMRYDNFKNIISSGYTDDIIRLRNNPKIRTLFAEIICILCSSNKKHSFQGIKIKKNEEYDMTYMTNKLKAPSVCYAQNVYRKDDPKELFISVNEFAYHVSGDSKNALQACYWLEWIMEFQKICANKKEKCVCERRSNMPVEDKFQMDPIWIIWEIILNNSGKSESADDKIKTKILNSILKLYCLKYTPGVKKRRRYLIYYAISIITEKYDTKVEIIKDKDVVETVVKKINSVYKQIKKNEIGPKVDYLMCDIKKSNTEKSIDKLHMVNKYDFGMRDV</sequence>
<dbReference type="AlphaFoldDB" id="A0A6C0EX85"/>
<evidence type="ECO:0000313" key="1">
    <source>
        <dbReference type="EMBL" id="QHT33321.1"/>
    </source>
</evidence>
<proteinExistence type="predicted"/>